<feature type="domain" description="Methyltransferase type 11" evidence="3">
    <location>
        <begin position="50"/>
        <end position="123"/>
    </location>
</feature>
<reference evidence="5" key="1">
    <citation type="submission" date="2016-11" db="UniProtKB">
        <authorList>
            <consortium name="WormBaseParasite"/>
        </authorList>
    </citation>
    <scope>IDENTIFICATION</scope>
</reference>
<name>A0A1I7WXG6_HETBA</name>
<dbReference type="Gene3D" id="3.40.50.150">
    <property type="entry name" value="Vaccinia Virus protein VP39"/>
    <property type="match status" value="1"/>
</dbReference>
<dbReference type="PANTHER" id="PTHR13069:SF34">
    <property type="entry name" value="METHYLTRANSFERASE TYPE 11 DOMAIN-CONTAINING PROTEIN"/>
    <property type="match status" value="1"/>
</dbReference>
<dbReference type="Proteomes" id="UP000095283">
    <property type="component" value="Unplaced"/>
</dbReference>
<dbReference type="GO" id="GO:0106335">
    <property type="term" value="F:tRNA (5-carboxymethyluridine(34)-5-O)-methyltransferase activity"/>
    <property type="evidence" value="ECO:0007669"/>
    <property type="project" value="TreeGrafter"/>
</dbReference>
<evidence type="ECO:0000313" key="4">
    <source>
        <dbReference type="Proteomes" id="UP000095283"/>
    </source>
</evidence>
<proteinExistence type="predicted"/>
<protein>
    <submittedName>
        <fullName evidence="5">Methyltransf_11 domain-containing protein</fullName>
    </submittedName>
</protein>
<dbReference type="CDD" id="cd02440">
    <property type="entry name" value="AdoMet_MTases"/>
    <property type="match status" value="1"/>
</dbReference>
<keyword evidence="1" id="KW-0489">Methyltransferase</keyword>
<dbReference type="PANTHER" id="PTHR13069">
    <property type="entry name" value="ALKYLATED DNA REPAIR PROTEIN ALKB HOMOLOG 8"/>
    <property type="match status" value="1"/>
</dbReference>
<dbReference type="GO" id="GO:0000049">
    <property type="term" value="F:tRNA binding"/>
    <property type="evidence" value="ECO:0007669"/>
    <property type="project" value="TreeGrafter"/>
</dbReference>
<dbReference type="WBParaSite" id="Hba_09814">
    <property type="protein sequence ID" value="Hba_09814"/>
    <property type="gene ID" value="Hba_09814"/>
</dbReference>
<dbReference type="GO" id="GO:0005737">
    <property type="term" value="C:cytoplasm"/>
    <property type="evidence" value="ECO:0007669"/>
    <property type="project" value="TreeGrafter"/>
</dbReference>
<accession>A0A1I7WXG6</accession>
<evidence type="ECO:0000313" key="5">
    <source>
        <dbReference type="WBParaSite" id="Hba_09814"/>
    </source>
</evidence>
<dbReference type="GO" id="GO:0030488">
    <property type="term" value="P:tRNA methylation"/>
    <property type="evidence" value="ECO:0007669"/>
    <property type="project" value="TreeGrafter"/>
</dbReference>
<organism evidence="4 5">
    <name type="scientific">Heterorhabditis bacteriophora</name>
    <name type="common">Entomopathogenic nematode worm</name>
    <dbReference type="NCBI Taxonomy" id="37862"/>
    <lineage>
        <taxon>Eukaryota</taxon>
        <taxon>Metazoa</taxon>
        <taxon>Ecdysozoa</taxon>
        <taxon>Nematoda</taxon>
        <taxon>Chromadorea</taxon>
        <taxon>Rhabditida</taxon>
        <taxon>Rhabditina</taxon>
        <taxon>Rhabditomorpha</taxon>
        <taxon>Strongyloidea</taxon>
        <taxon>Heterorhabditidae</taxon>
        <taxon>Heterorhabditis</taxon>
    </lineage>
</organism>
<dbReference type="GO" id="GO:0008757">
    <property type="term" value="F:S-adenosylmethionine-dependent methyltransferase activity"/>
    <property type="evidence" value="ECO:0007669"/>
    <property type="project" value="InterPro"/>
</dbReference>
<dbReference type="InterPro" id="IPR029063">
    <property type="entry name" value="SAM-dependent_MTases_sf"/>
</dbReference>
<dbReference type="SUPFAM" id="SSF53335">
    <property type="entry name" value="S-adenosyl-L-methionine-dependent methyltransferases"/>
    <property type="match status" value="1"/>
</dbReference>
<evidence type="ECO:0000256" key="1">
    <source>
        <dbReference type="ARBA" id="ARBA00022603"/>
    </source>
</evidence>
<dbReference type="Pfam" id="PF08241">
    <property type="entry name" value="Methyltransf_11"/>
    <property type="match status" value="1"/>
</dbReference>
<evidence type="ECO:0000259" key="3">
    <source>
        <dbReference type="Pfam" id="PF08241"/>
    </source>
</evidence>
<sequence length="306" mass="34141">MSAIEEEYVHSVYSRLATYQKKDHRSSSPRIWPNVKNFLESQPVGSIVIDIGCGEAKYAHPSTLVLGVDTCADVLISACGKVNMDLLLADAVGLPFTDSSADAVLSISVIHHLSTTQRRRKALAGRLPLVKFHKNSTKEQRVIEASIPIVIPQEQCVFMNNWFNALLMKVRYNNYNFDLILIPIKMKFQFNSARSILPFLTPPIKSAIPPPSAPKFLPLSPKISLLSGIKVWSPMLSRRLASLLVPVEQQLADELTDKILHEAITETMATLREKHVKGIVAPRNVQNIGGMSWLLELEAEQIQTLR</sequence>
<dbReference type="AlphaFoldDB" id="A0A1I7WXG6"/>
<keyword evidence="4" id="KW-1185">Reference proteome</keyword>
<evidence type="ECO:0000256" key="2">
    <source>
        <dbReference type="ARBA" id="ARBA00022679"/>
    </source>
</evidence>
<dbReference type="InterPro" id="IPR051422">
    <property type="entry name" value="AlkB_tRNA_MeTrf/Diox"/>
</dbReference>
<dbReference type="GO" id="GO:0005634">
    <property type="term" value="C:nucleus"/>
    <property type="evidence" value="ECO:0007669"/>
    <property type="project" value="TreeGrafter"/>
</dbReference>
<keyword evidence="2" id="KW-0808">Transferase</keyword>
<dbReference type="InterPro" id="IPR013216">
    <property type="entry name" value="Methyltransf_11"/>
</dbReference>
<dbReference type="GO" id="GO:0002098">
    <property type="term" value="P:tRNA wobble uridine modification"/>
    <property type="evidence" value="ECO:0007669"/>
    <property type="project" value="TreeGrafter"/>
</dbReference>